<accession>A0A7K0K486</accession>
<proteinExistence type="predicted"/>
<sequence length="271" mass="29658">MSITTTKDVIFDSENGLSLDIYEPDGGEVSKRAAIILVHGGGWFGGDKSADADIATWFAENGYLVAVPNYRLNDVAKFPAAYNDVFSAYEWLQASDLAFDHERIGAYGYSVGGTMAVELANKFGIPTASVSGIFNIDGWMHAHGKTKPMAPPEIKAATPERFGDAGPIGPVNEFFVWFVTSFFDQDDPHLTDRYKEGSPLHHVSVKSGPMFLANALNELVPAKEALDFSAALVQAGVPVTTRFVDENHHAKAYWREVQDDVLAFFARYLKA</sequence>
<dbReference type="EMBL" id="VUMY01000016">
    <property type="protein sequence ID" value="MST50282.1"/>
    <property type="molecule type" value="Genomic_DNA"/>
</dbReference>
<reference evidence="3 4" key="1">
    <citation type="submission" date="2019-08" db="EMBL/GenBank/DDBJ databases">
        <title>In-depth cultivation of the pig gut microbiome towards novel bacterial diversity and tailored functional studies.</title>
        <authorList>
            <person name="Wylensek D."/>
            <person name="Hitch T.C.A."/>
            <person name="Clavel T."/>
        </authorList>
    </citation>
    <scope>NUCLEOTIDE SEQUENCE [LARGE SCALE GENOMIC DNA]</scope>
    <source>
        <strain evidence="3 4">RF-GAM-744-WT-7</strain>
    </source>
</reference>
<dbReference type="SUPFAM" id="SSF53474">
    <property type="entry name" value="alpha/beta-Hydrolases"/>
    <property type="match status" value="1"/>
</dbReference>
<organism evidence="3 4">
    <name type="scientific">Mobiluncus porci</name>
    <dbReference type="NCBI Taxonomy" id="2652278"/>
    <lineage>
        <taxon>Bacteria</taxon>
        <taxon>Bacillati</taxon>
        <taxon>Actinomycetota</taxon>
        <taxon>Actinomycetes</taxon>
        <taxon>Actinomycetales</taxon>
        <taxon>Actinomycetaceae</taxon>
        <taxon>Mobiluncus</taxon>
    </lineage>
</organism>
<dbReference type="PANTHER" id="PTHR48081:SF6">
    <property type="entry name" value="PEPTIDASE S9 PROLYL OLIGOPEPTIDASE CATALYTIC DOMAIN-CONTAINING PROTEIN"/>
    <property type="match status" value="1"/>
</dbReference>
<evidence type="ECO:0000259" key="2">
    <source>
        <dbReference type="Pfam" id="PF20434"/>
    </source>
</evidence>
<dbReference type="Proteomes" id="UP000442535">
    <property type="component" value="Unassembled WGS sequence"/>
</dbReference>
<dbReference type="Pfam" id="PF20434">
    <property type="entry name" value="BD-FAE"/>
    <property type="match status" value="1"/>
</dbReference>
<dbReference type="InterPro" id="IPR050300">
    <property type="entry name" value="GDXG_lipolytic_enzyme"/>
</dbReference>
<dbReference type="Gene3D" id="3.40.50.1820">
    <property type="entry name" value="alpha/beta hydrolase"/>
    <property type="match status" value="1"/>
</dbReference>
<dbReference type="InterPro" id="IPR049492">
    <property type="entry name" value="BD-FAE-like_dom"/>
</dbReference>
<protein>
    <submittedName>
        <fullName evidence="3">Alpha/beta hydrolase</fullName>
    </submittedName>
</protein>
<evidence type="ECO:0000313" key="3">
    <source>
        <dbReference type="EMBL" id="MST50282.1"/>
    </source>
</evidence>
<feature type="domain" description="BD-FAE-like" evidence="2">
    <location>
        <begin position="19"/>
        <end position="117"/>
    </location>
</feature>
<evidence type="ECO:0000256" key="1">
    <source>
        <dbReference type="ARBA" id="ARBA00022801"/>
    </source>
</evidence>
<dbReference type="RefSeq" id="WP_154545779.1">
    <property type="nucleotide sequence ID" value="NZ_VUMY01000016.1"/>
</dbReference>
<name>A0A7K0K486_9ACTO</name>
<dbReference type="GO" id="GO:0016787">
    <property type="term" value="F:hydrolase activity"/>
    <property type="evidence" value="ECO:0007669"/>
    <property type="project" value="UniProtKB-KW"/>
</dbReference>
<dbReference type="PANTHER" id="PTHR48081">
    <property type="entry name" value="AB HYDROLASE SUPERFAMILY PROTEIN C4A8.06C"/>
    <property type="match status" value="1"/>
</dbReference>
<evidence type="ECO:0000313" key="4">
    <source>
        <dbReference type="Proteomes" id="UP000442535"/>
    </source>
</evidence>
<dbReference type="AlphaFoldDB" id="A0A7K0K486"/>
<keyword evidence="1 3" id="KW-0378">Hydrolase</keyword>
<dbReference type="InterPro" id="IPR029058">
    <property type="entry name" value="AB_hydrolase_fold"/>
</dbReference>
<keyword evidence="4" id="KW-1185">Reference proteome</keyword>
<comment type="caution">
    <text evidence="3">The sequence shown here is derived from an EMBL/GenBank/DDBJ whole genome shotgun (WGS) entry which is preliminary data.</text>
</comment>
<gene>
    <name evidence="3" type="ORF">FYJ63_08585</name>
</gene>